<dbReference type="EC" id="2.7.4.24" evidence="3 13"/>
<keyword evidence="4 13" id="KW-0963">Cytoplasm</keyword>
<feature type="region of interest" description="Disordered" evidence="14">
    <location>
        <begin position="1563"/>
        <end position="1613"/>
    </location>
</feature>
<dbReference type="InterPro" id="IPR037446">
    <property type="entry name" value="His_Pase_VIP1"/>
</dbReference>
<dbReference type="Gene3D" id="3.30.470.20">
    <property type="entry name" value="ATP-grasp fold, B domain"/>
    <property type="match status" value="1"/>
</dbReference>
<dbReference type="PANTHER" id="PTHR12750">
    <property type="entry name" value="DIPHOSPHOINOSITOL PENTAKISPHOSPHATE KINASE"/>
    <property type="match status" value="1"/>
</dbReference>
<feature type="compositionally biased region" description="Polar residues" evidence="14">
    <location>
        <begin position="1493"/>
        <end position="1506"/>
    </location>
</feature>
<evidence type="ECO:0000256" key="3">
    <source>
        <dbReference type="ARBA" id="ARBA00012893"/>
    </source>
</evidence>
<feature type="domain" description="VIP1 N-terminal" evidence="15">
    <location>
        <begin position="81"/>
        <end position="170"/>
    </location>
</feature>
<keyword evidence="16" id="KW-1185">Reference proteome</keyword>
<organism evidence="16 17">
    <name type="scientific">Ceratina calcarata</name>
    <dbReference type="NCBI Taxonomy" id="156304"/>
    <lineage>
        <taxon>Eukaryota</taxon>
        <taxon>Metazoa</taxon>
        <taxon>Ecdysozoa</taxon>
        <taxon>Arthropoda</taxon>
        <taxon>Hexapoda</taxon>
        <taxon>Insecta</taxon>
        <taxon>Pterygota</taxon>
        <taxon>Neoptera</taxon>
        <taxon>Endopterygota</taxon>
        <taxon>Hymenoptera</taxon>
        <taxon>Apocrita</taxon>
        <taxon>Aculeata</taxon>
        <taxon>Apoidea</taxon>
        <taxon>Anthophila</taxon>
        <taxon>Apidae</taxon>
        <taxon>Ceratina</taxon>
        <taxon>Zadontomerus</taxon>
    </lineage>
</organism>
<dbReference type="GO" id="GO:0016791">
    <property type="term" value="F:phosphatase activity"/>
    <property type="evidence" value="ECO:0007669"/>
    <property type="project" value="UniProtKB-ARBA"/>
</dbReference>
<feature type="compositionally biased region" description="Polar residues" evidence="14">
    <location>
        <begin position="974"/>
        <end position="991"/>
    </location>
</feature>
<dbReference type="SUPFAM" id="SSF53254">
    <property type="entry name" value="Phosphoglycerate mutase-like"/>
    <property type="match status" value="1"/>
</dbReference>
<dbReference type="FunFam" id="3.40.50.11950:FF:000003">
    <property type="entry name" value="Inositol hexakisphosphate and diphosphoinositol-pentakisphosphate kinase"/>
    <property type="match status" value="1"/>
</dbReference>
<evidence type="ECO:0000256" key="7">
    <source>
        <dbReference type="ARBA" id="ARBA00022777"/>
    </source>
</evidence>
<dbReference type="Gene3D" id="3.40.50.11950">
    <property type="match status" value="1"/>
</dbReference>
<dbReference type="InterPro" id="IPR040557">
    <property type="entry name" value="VIP1_N"/>
</dbReference>
<dbReference type="GO" id="GO:0032958">
    <property type="term" value="P:inositol phosphate biosynthetic process"/>
    <property type="evidence" value="ECO:0007669"/>
    <property type="project" value="TreeGrafter"/>
</dbReference>
<dbReference type="CDD" id="cd07061">
    <property type="entry name" value="HP_HAP_like"/>
    <property type="match status" value="1"/>
</dbReference>
<feature type="compositionally biased region" description="Polar residues" evidence="14">
    <location>
        <begin position="1303"/>
        <end position="1325"/>
    </location>
</feature>
<feature type="compositionally biased region" description="Basic and acidic residues" evidence="14">
    <location>
        <begin position="1090"/>
        <end position="1120"/>
    </location>
</feature>
<evidence type="ECO:0000256" key="10">
    <source>
        <dbReference type="ARBA" id="ARBA00034629"/>
    </source>
</evidence>
<evidence type="ECO:0000256" key="4">
    <source>
        <dbReference type="ARBA" id="ARBA00022490"/>
    </source>
</evidence>
<dbReference type="GO" id="GO:0000828">
    <property type="term" value="F:inositol hexakisphosphate kinase activity"/>
    <property type="evidence" value="ECO:0007669"/>
    <property type="project" value="TreeGrafter"/>
</dbReference>
<dbReference type="InterPro" id="IPR029033">
    <property type="entry name" value="His_PPase_superfam"/>
</dbReference>
<feature type="compositionally biased region" description="Basic and acidic residues" evidence="14">
    <location>
        <begin position="1508"/>
        <end position="1517"/>
    </location>
</feature>
<evidence type="ECO:0000256" key="13">
    <source>
        <dbReference type="RuleBase" id="RU365032"/>
    </source>
</evidence>
<evidence type="ECO:0000313" key="16">
    <source>
        <dbReference type="Proteomes" id="UP000694925"/>
    </source>
</evidence>
<comment type="similarity">
    <text evidence="2 13">Belongs to the histidine acid phosphatase family. VIP1 subfamily.</text>
</comment>
<keyword evidence="6 13" id="KW-0547">Nucleotide-binding</keyword>
<dbReference type="InterPro" id="IPR000560">
    <property type="entry name" value="His_Pase_clade-2"/>
</dbReference>
<protein>
    <recommendedName>
        <fullName evidence="12 13">Inositol hexakisphosphate and diphosphoinositol-pentakisphosphate kinase</fullName>
        <ecNumber evidence="3 13">2.7.4.24</ecNumber>
    </recommendedName>
</protein>
<dbReference type="FunFam" id="3.30.470.20:FF:000003">
    <property type="entry name" value="Inositol hexakisphosphate and diphosphoinositol-pentakisphosphate kinase"/>
    <property type="match status" value="1"/>
</dbReference>
<sequence>MSYTELEHGYQGLRNASRPIFYVGDLNTVQPNLVGPVASSIYRSSKRAIVHTTYWAELSDGCSNDDGCMGGSDLEGEGKQVLVGVCAMAKKSQSKPMKEILTRLEEFEYIKIVVFPEEVILKESVEDWPVVDCLISFHSKGFPLDKAISYANLRNPFIINNLPMQYDIQDRRRVYAILESEGIEIPRYAVLDRDSSDPKHHELVESEDHVEVNGVTFNKPFVEKPVSAEDHNIYIYYPTSAGGGSQRLFRKIGSRSSVYSPESRVRKTGSYIYEDFMPTDGTDVKVYTVGPDYAHAEARKSPALDGKVERDSEGKEIRYPVILSNAEKLISRKVCLAFKQTVCGFDLLRANGQSFVCDVNGFSFVKNSNKYYDDCAKILGNMILRELAPTLHIPWSVPFQLDDPPIVPTTFGKMMELRCVVAVIRHGDRTPKQKMKVEVRHPKFFEIFAKYDGYKHGHIKLKRPKQLQEILDTARSLLAEIQHRAAGPELEEKQGKLEQLKSVLEMYGHFSGINRKVQMKYQPRGRPRGSSSDDDRLGEPSLVLILKWGGELTPAGRIQAEELGRIFRCMYPGGQGRHLSEEDSEMLPNHGDYAGAQGLGLLRLHSTFRHDLKIYASDEGRVQMTAAAFAKGLLALEGELTPILVQMVKSANTNGLLDNDCDSSKYQNMVKTRLHELLQQDRDFTPEDREQINPGNALSINAALDFVKNPVRCCQHVHTLIQKLMDIVRTKKDDPKTKDAILYHGETWELMGRRWGKIEKDFCQKNKRFDISKIPDIYDCIKYDLQHNNHTLQFEHAEELYIYSKYLADIVIPQEYGLTVQEKLTIGQGICTPLLKKIKADLQRNIEESEETVNRLNPRYSHGVSSPGRHVRTRLYFTSESHVHSLLTVLRYGGLLDVIKDEQWRRAMEYVSMVSELNYMSQIVVMLYEDPTKDPSSEERFHVELHFSPGVNCCVQKNLPPGPGFRPHSRNESSHNVGESGGSAQDTISQCSTRIEEEDVELGILEDDFMTPLKADTSPPPVETDVADGTMDSPMNSRAVDMMDLDPNMMDEPFDSGFLQSSAPIPISARTVAGHEAARLGSQLAASQRQRRDTERGNSVEPRARSYDHQRQDKSEKDTRPSIIQPDPTCTARRHRHSISGQMSYFKLLGYNINKKLTGSANSLFSTAVISGSSSAPNLKDMVPPHASAVAAIEGFGGVPPIRPLETLHNALSLRQLDAFLDIMTSVPLFRTPASSPPKYPSPGGSTHESVNQNLNIRGIGPEYNASDLEAVRYREKLSKPCLYISPTPIQYKPPIDGESCDIRNQLSPTSPNSTGWSSEPQSFLSSEPSSPAPTSTGECSMSISLISNDGAQLFNTPKFPTTPCLDVDFNEFCINMDQEHREGRGSVSYTDYYSNEDGQIRKFDMGFNSNLQKIMCTDDLPADNMDDDEDHTITLKQTEEQKKQDVKEIFEQKENPCSKSSGSYKKIGRFLVESMDISDEDVRIKELDSANKAKSNPQRTETPNTEKFLRNREQGKKKNFSRSQSVSMPKTPMQKADMNYSYRCTTKLSSLSNMSDKDLEDWKQSMVESTDVTSKETTSEQPILTVASSMTSSSSVTIGFNVQEESKEESDP</sequence>
<gene>
    <name evidence="17" type="primary">LOC108629744</name>
</gene>
<dbReference type="GeneID" id="108629744"/>
<dbReference type="GO" id="GO:0005524">
    <property type="term" value="F:ATP binding"/>
    <property type="evidence" value="ECO:0007669"/>
    <property type="project" value="UniProtKB-KW"/>
</dbReference>
<dbReference type="Pfam" id="PF18086">
    <property type="entry name" value="PPIP5K2_N"/>
    <property type="match status" value="1"/>
</dbReference>
<name>A0AAJ7WEF3_9HYME</name>
<feature type="region of interest" description="Disordered" evidence="14">
    <location>
        <begin position="1295"/>
        <end position="1340"/>
    </location>
</feature>
<evidence type="ECO:0000256" key="14">
    <source>
        <dbReference type="SAM" id="MobiDB-lite"/>
    </source>
</evidence>
<evidence type="ECO:0000256" key="6">
    <source>
        <dbReference type="ARBA" id="ARBA00022741"/>
    </source>
</evidence>
<dbReference type="FunFam" id="3.40.50.11950:FF:000002">
    <property type="entry name" value="Inositol hexakisphosphate and diphosphoinositol-pentakisphosphate kinase"/>
    <property type="match status" value="1"/>
</dbReference>
<feature type="region of interest" description="Disordered" evidence="14">
    <location>
        <begin position="961"/>
        <end position="991"/>
    </location>
</feature>
<evidence type="ECO:0000256" key="1">
    <source>
        <dbReference type="ARBA" id="ARBA00004514"/>
    </source>
</evidence>
<feature type="region of interest" description="Disordered" evidence="14">
    <location>
        <begin position="1081"/>
        <end position="1136"/>
    </location>
</feature>
<evidence type="ECO:0000256" key="8">
    <source>
        <dbReference type="ARBA" id="ARBA00022840"/>
    </source>
</evidence>
<dbReference type="Proteomes" id="UP000694925">
    <property type="component" value="Unplaced"/>
</dbReference>
<keyword evidence="7 13" id="KW-0418">Kinase</keyword>
<dbReference type="PANTHER" id="PTHR12750:SF9">
    <property type="entry name" value="INOSITOL HEXAKISPHOSPHATE AND DIPHOSPHOINOSITOL-PENTAKISPHOSPHATE KINASE"/>
    <property type="match status" value="1"/>
</dbReference>
<evidence type="ECO:0000259" key="15">
    <source>
        <dbReference type="Pfam" id="PF18086"/>
    </source>
</evidence>
<feature type="region of interest" description="Disordered" evidence="14">
    <location>
        <begin position="1010"/>
        <end position="1034"/>
    </location>
</feature>
<comment type="catalytic activity">
    <reaction evidence="10">
        <text>1D-myo-inositol hexakisphosphate + ATP = 1-diphospho-1D-myo-inositol 2,3,4,5,6-pentakisphosphate + ADP</text>
        <dbReference type="Rhea" id="RHEA:37459"/>
        <dbReference type="ChEBI" id="CHEBI:30616"/>
        <dbReference type="ChEBI" id="CHEBI:58130"/>
        <dbReference type="ChEBI" id="CHEBI:74946"/>
        <dbReference type="ChEBI" id="CHEBI:456216"/>
        <dbReference type="EC" id="2.7.4.24"/>
    </reaction>
    <physiologicalReaction direction="left-to-right" evidence="10">
        <dbReference type="Rhea" id="RHEA:37460"/>
    </physiologicalReaction>
</comment>
<comment type="subcellular location">
    <subcellularLocation>
        <location evidence="1 13">Cytoplasm</location>
        <location evidence="1 13">Cytosol</location>
    </subcellularLocation>
</comment>
<dbReference type="PROSITE" id="PS00616">
    <property type="entry name" value="HIS_ACID_PHOSPHAT_1"/>
    <property type="match status" value="1"/>
</dbReference>
<feature type="compositionally biased region" description="Low complexity" evidence="14">
    <location>
        <begin position="1326"/>
        <end position="1337"/>
    </location>
</feature>
<dbReference type="RefSeq" id="XP_026673388.1">
    <property type="nucleotide sequence ID" value="XM_026817587.1"/>
</dbReference>
<dbReference type="GO" id="GO:0005829">
    <property type="term" value="C:cytosol"/>
    <property type="evidence" value="ECO:0007669"/>
    <property type="project" value="UniProtKB-SubCell"/>
</dbReference>
<keyword evidence="8 13" id="KW-0067">ATP-binding</keyword>
<comment type="catalytic activity">
    <reaction evidence="9">
        <text>5-diphospho-1D-myo-inositol 1,2,3,4,6-pentakisphosphate + ATP + H(+) = 1,5-bis(diphospho)-1D-myo-inositol 2,3,4,6-tetrakisphosphate + ADP</text>
        <dbReference type="Rhea" id="RHEA:10276"/>
        <dbReference type="ChEBI" id="CHEBI:15378"/>
        <dbReference type="ChEBI" id="CHEBI:30616"/>
        <dbReference type="ChEBI" id="CHEBI:58628"/>
        <dbReference type="ChEBI" id="CHEBI:77983"/>
        <dbReference type="ChEBI" id="CHEBI:456216"/>
        <dbReference type="EC" id="2.7.4.24"/>
    </reaction>
    <physiologicalReaction direction="left-to-right" evidence="9">
        <dbReference type="Rhea" id="RHEA:10277"/>
    </physiologicalReaction>
</comment>
<evidence type="ECO:0000256" key="11">
    <source>
        <dbReference type="ARBA" id="ARBA00055071"/>
    </source>
</evidence>
<dbReference type="GO" id="GO:0006020">
    <property type="term" value="P:inositol metabolic process"/>
    <property type="evidence" value="ECO:0007669"/>
    <property type="project" value="TreeGrafter"/>
</dbReference>
<accession>A0AAJ7WEF3</accession>
<dbReference type="GO" id="GO:0033857">
    <property type="term" value="F:5-diphosphoinositol pentakisphosphate 1-kinase activity"/>
    <property type="evidence" value="ECO:0007669"/>
    <property type="project" value="TreeGrafter"/>
</dbReference>
<dbReference type="Gene3D" id="3.40.50.1240">
    <property type="entry name" value="Phosphoglycerate mutase-like"/>
    <property type="match status" value="1"/>
</dbReference>
<keyword evidence="5 13" id="KW-0808">Transferase</keyword>
<proteinExistence type="inferred from homology"/>
<evidence type="ECO:0000256" key="9">
    <source>
        <dbReference type="ARBA" id="ARBA00033696"/>
    </source>
</evidence>
<evidence type="ECO:0000256" key="2">
    <source>
        <dbReference type="ARBA" id="ARBA00005609"/>
    </source>
</evidence>
<evidence type="ECO:0000313" key="17">
    <source>
        <dbReference type="RefSeq" id="XP_026673388.1"/>
    </source>
</evidence>
<evidence type="ECO:0000256" key="12">
    <source>
        <dbReference type="ARBA" id="ARBA00071668"/>
    </source>
</evidence>
<feature type="region of interest" description="Disordered" evidence="14">
    <location>
        <begin position="1489"/>
        <end position="1535"/>
    </location>
</feature>
<comment type="function">
    <text evidence="11">Bifunctional inositol kinase that acts in concert with the IP6K kinases to synthesize the diphosphate group-containing inositol pyrophosphates diphosphoinositol pentakisphosphate, PP-InsP5, and bis-diphosphoinositol tetrakisphosphate, (PP)2-InsP4. PP-InsP5 and (PP)2-InsP4, also respectively called InsP7 and InsP8, may regulate a variety of cellular processes, including apoptosis, vesicle trafficking, cytoskeletal dynamics, and exocytosis. Phosphorylates inositol hexakisphosphate (InsP6) at position 1 to produce PP-InsP5 which is in turn phosphorylated by IP6Ks to produce (PP)2-InsP4. Alternatively, phosphorylates PP-InsP5 at position 1, produced by IP6Ks from InsP6, to produce (PP)2-InsP4.</text>
</comment>
<evidence type="ECO:0000256" key="5">
    <source>
        <dbReference type="ARBA" id="ARBA00022679"/>
    </source>
</evidence>
<dbReference type="Pfam" id="PF00328">
    <property type="entry name" value="His_Phos_2"/>
    <property type="match status" value="1"/>
</dbReference>
<dbReference type="InterPro" id="IPR033379">
    <property type="entry name" value="Acid_Pase_AS"/>
</dbReference>
<reference evidence="17" key="1">
    <citation type="submission" date="2025-08" db="UniProtKB">
        <authorList>
            <consortium name="RefSeq"/>
        </authorList>
    </citation>
    <scope>IDENTIFICATION</scope>
    <source>
        <tissue evidence="17">Whole body</tissue>
    </source>
</reference>